<evidence type="ECO:0000313" key="3">
    <source>
        <dbReference type="EMBL" id="NPE15057.1"/>
    </source>
</evidence>
<dbReference type="Pfam" id="PF01569">
    <property type="entry name" value="PAP2"/>
    <property type="match status" value="1"/>
</dbReference>
<feature type="transmembrane region" description="Helical" evidence="1">
    <location>
        <begin position="125"/>
        <end position="148"/>
    </location>
</feature>
<organism evidence="3 4">
    <name type="scientific">Xylanibacter rodentium</name>
    <dbReference type="NCBI Taxonomy" id="2736289"/>
    <lineage>
        <taxon>Bacteria</taxon>
        <taxon>Pseudomonadati</taxon>
        <taxon>Bacteroidota</taxon>
        <taxon>Bacteroidia</taxon>
        <taxon>Bacteroidales</taxon>
        <taxon>Prevotellaceae</taxon>
        <taxon>Xylanibacter</taxon>
    </lineage>
</organism>
<feature type="transmembrane region" description="Helical" evidence="1">
    <location>
        <begin position="30"/>
        <end position="53"/>
    </location>
</feature>
<evidence type="ECO:0000313" key="4">
    <source>
        <dbReference type="Proteomes" id="UP001193734"/>
    </source>
</evidence>
<proteinExistence type="predicted"/>
<comment type="caution">
    <text evidence="3">The sequence shown here is derived from an EMBL/GenBank/DDBJ whole genome shotgun (WGS) entry which is preliminary data.</text>
</comment>
<feature type="transmembrane region" description="Helical" evidence="1">
    <location>
        <begin position="177"/>
        <end position="197"/>
    </location>
</feature>
<dbReference type="EMBL" id="JABKKE010000025">
    <property type="protein sequence ID" value="NPE15057.1"/>
    <property type="molecule type" value="Genomic_DNA"/>
</dbReference>
<gene>
    <name evidence="3" type="ORF">HPS55_12140</name>
</gene>
<reference evidence="3 4" key="1">
    <citation type="submission" date="2020-05" db="EMBL/GenBank/DDBJ databases">
        <title>Distinct polysaccharide utilization as determinants for interspecies competition between intestinal Prevotella spp.</title>
        <authorList>
            <person name="Galvez E.J.C."/>
            <person name="Iljazovic A."/>
            <person name="Strowig T."/>
        </authorList>
    </citation>
    <scope>NUCLEOTIDE SEQUENCE [LARGE SCALE GENOMIC DNA]</scope>
    <source>
        <strain evidence="3 4">PROD</strain>
    </source>
</reference>
<feature type="transmembrane region" description="Helical" evidence="1">
    <location>
        <begin position="102"/>
        <end position="119"/>
    </location>
</feature>
<keyword evidence="4" id="KW-1185">Reference proteome</keyword>
<accession>A0ABX2AWA2</accession>
<dbReference type="CDD" id="cd01610">
    <property type="entry name" value="PAP2_like"/>
    <property type="match status" value="1"/>
</dbReference>
<feature type="domain" description="Phosphatidic acid phosphatase type 2/haloperoxidase" evidence="2">
    <location>
        <begin position="151"/>
        <end position="222"/>
    </location>
</feature>
<dbReference type="InterPro" id="IPR000326">
    <property type="entry name" value="PAP2/HPO"/>
</dbReference>
<name>A0ABX2AWA2_9BACT</name>
<sequence length="223" mass="25525">MLHKEHQQRLYPSERHKSTRTKNIILAARLFSMLFAPFYLPLVGLIALFLFSYLSLLPLFYKIFVLSLVCVFTILIPTLLIRLYRHYQGWTLIELGHKERRMVPYVISIMCYLMCVYIMERLHIPHFMGSIITAALMIQIVCAIINAWWKISTHTAAIGGMAGALFSFGEIFGFNPVWWMCLVFLLAGLLGTSRMILRQHSLAQVVGGFCIGMVCSALTILFV</sequence>
<keyword evidence="1" id="KW-1133">Transmembrane helix</keyword>
<protein>
    <recommendedName>
        <fullName evidence="2">Phosphatidic acid phosphatase type 2/haloperoxidase domain-containing protein</fullName>
    </recommendedName>
</protein>
<dbReference type="Proteomes" id="UP001193734">
    <property type="component" value="Unassembled WGS sequence"/>
</dbReference>
<evidence type="ECO:0000256" key="1">
    <source>
        <dbReference type="SAM" id="Phobius"/>
    </source>
</evidence>
<dbReference type="GeneID" id="82158516"/>
<dbReference type="Gene3D" id="1.20.144.10">
    <property type="entry name" value="Phosphatidic acid phosphatase type 2/haloperoxidase"/>
    <property type="match status" value="1"/>
</dbReference>
<dbReference type="RefSeq" id="WP_172174470.1">
    <property type="nucleotide sequence ID" value="NZ_CASGIA010000027.1"/>
</dbReference>
<evidence type="ECO:0000259" key="2">
    <source>
        <dbReference type="Pfam" id="PF01569"/>
    </source>
</evidence>
<keyword evidence="1" id="KW-0472">Membrane</keyword>
<keyword evidence="1" id="KW-0812">Transmembrane</keyword>
<feature type="transmembrane region" description="Helical" evidence="1">
    <location>
        <begin position="202"/>
        <end position="222"/>
    </location>
</feature>
<feature type="transmembrane region" description="Helical" evidence="1">
    <location>
        <begin position="59"/>
        <end position="81"/>
    </location>
</feature>